<dbReference type="Gene3D" id="3.30.360.10">
    <property type="entry name" value="Dihydrodipicolinate Reductase, domain 2"/>
    <property type="match status" value="1"/>
</dbReference>
<dbReference type="Pfam" id="PF22725">
    <property type="entry name" value="GFO_IDH_MocA_C3"/>
    <property type="match status" value="1"/>
</dbReference>
<dbReference type="SUPFAM" id="SSF55347">
    <property type="entry name" value="Glyceraldehyde-3-phosphate dehydrogenase-like, C-terminal domain"/>
    <property type="match status" value="1"/>
</dbReference>
<gene>
    <name evidence="3" type="ORF">H9647_24150</name>
</gene>
<dbReference type="PANTHER" id="PTHR43249">
    <property type="entry name" value="UDP-N-ACETYL-2-AMINO-2-DEOXY-D-GLUCURONATE OXIDASE"/>
    <property type="match status" value="1"/>
</dbReference>
<dbReference type="EMBL" id="JACSQL010000021">
    <property type="protein sequence ID" value="MBD7971162.1"/>
    <property type="molecule type" value="Genomic_DNA"/>
</dbReference>
<evidence type="ECO:0000313" key="3">
    <source>
        <dbReference type="EMBL" id="MBD7971162.1"/>
    </source>
</evidence>
<evidence type="ECO:0000313" key="4">
    <source>
        <dbReference type="Proteomes" id="UP000608071"/>
    </source>
</evidence>
<organism evidence="3 4">
    <name type="scientific">Paenibacillus gallinarum</name>
    <dbReference type="NCBI Taxonomy" id="2762232"/>
    <lineage>
        <taxon>Bacteria</taxon>
        <taxon>Bacillati</taxon>
        <taxon>Bacillota</taxon>
        <taxon>Bacilli</taxon>
        <taxon>Bacillales</taxon>
        <taxon>Paenibacillaceae</taxon>
        <taxon>Paenibacillus</taxon>
    </lineage>
</organism>
<dbReference type="InterPro" id="IPR055170">
    <property type="entry name" value="GFO_IDH_MocA-like_dom"/>
</dbReference>
<feature type="domain" description="Gfo/Idh/MocA-like oxidoreductase N-terminal" evidence="1">
    <location>
        <begin position="8"/>
        <end position="123"/>
    </location>
</feature>
<dbReference type="Proteomes" id="UP000608071">
    <property type="component" value="Unassembled WGS sequence"/>
</dbReference>
<dbReference type="Gene3D" id="3.40.50.720">
    <property type="entry name" value="NAD(P)-binding Rossmann-like Domain"/>
    <property type="match status" value="1"/>
</dbReference>
<accession>A0ABR8T602</accession>
<dbReference type="Pfam" id="PF01408">
    <property type="entry name" value="GFO_IDH_MocA"/>
    <property type="match status" value="1"/>
</dbReference>
<comment type="caution">
    <text evidence="3">The sequence shown here is derived from an EMBL/GenBank/DDBJ whole genome shotgun (WGS) entry which is preliminary data.</text>
</comment>
<sequence length="342" mass="38055">MVSKVEPLRYGIVGCGIIAEVHAAEMVKIPEAELIAVCDSKPDHAARFSAQYGAAAYSDLDQLLARKDIEAVCICTPSGLHVEQVIRAAKAGKHVLCEKPMAIEIKGMDRMIQTCREAGVKLATIFPRRMSPQAQYAKQLIEQGALGRLSLCSAYVKIYRSQDYYDSAGWRGTWEMDGGGAMMNQGIHTVDMLQWLAGSVVSLQGKARNVLRNIEVEDTAITMLEYESGAMGVLEITTTAFKGKGMRIEIYGEKGSLIIEEEDIVQLEIEGQQVQLPVFPLFQVIPDGHREQIRDLCYAVREQREPIITGEEGRHSLEIILGTYASSRQQEEIRLKEYFAVR</sequence>
<keyword evidence="4" id="KW-1185">Reference proteome</keyword>
<dbReference type="InterPro" id="IPR000683">
    <property type="entry name" value="Gfo/Idh/MocA-like_OxRdtase_N"/>
</dbReference>
<dbReference type="InterPro" id="IPR036291">
    <property type="entry name" value="NAD(P)-bd_dom_sf"/>
</dbReference>
<reference evidence="3 4" key="1">
    <citation type="submission" date="2020-08" db="EMBL/GenBank/DDBJ databases">
        <title>A Genomic Blueprint of the Chicken Gut Microbiome.</title>
        <authorList>
            <person name="Gilroy R."/>
            <person name="Ravi A."/>
            <person name="Getino M."/>
            <person name="Pursley I."/>
            <person name="Horton D.L."/>
            <person name="Alikhan N.-F."/>
            <person name="Baker D."/>
            <person name="Gharbi K."/>
            <person name="Hall N."/>
            <person name="Watson M."/>
            <person name="Adriaenssens E.M."/>
            <person name="Foster-Nyarko E."/>
            <person name="Jarju S."/>
            <person name="Secka A."/>
            <person name="Antonio M."/>
            <person name="Oren A."/>
            <person name="Chaudhuri R."/>
            <person name="La Ragione R.M."/>
            <person name="Hildebrand F."/>
            <person name="Pallen M.J."/>
        </authorList>
    </citation>
    <scope>NUCLEOTIDE SEQUENCE [LARGE SCALE GENOMIC DNA]</scope>
    <source>
        <strain evidence="3 4">Sa2BVA9</strain>
    </source>
</reference>
<dbReference type="PANTHER" id="PTHR43249:SF1">
    <property type="entry name" value="D-GLUCOSIDE 3-DEHYDROGENASE"/>
    <property type="match status" value="1"/>
</dbReference>
<dbReference type="InterPro" id="IPR052515">
    <property type="entry name" value="Gfo/Idh/MocA_Oxidoreductase"/>
</dbReference>
<evidence type="ECO:0000259" key="1">
    <source>
        <dbReference type="Pfam" id="PF01408"/>
    </source>
</evidence>
<proteinExistence type="predicted"/>
<evidence type="ECO:0000259" key="2">
    <source>
        <dbReference type="Pfam" id="PF22725"/>
    </source>
</evidence>
<dbReference type="SUPFAM" id="SSF51735">
    <property type="entry name" value="NAD(P)-binding Rossmann-fold domains"/>
    <property type="match status" value="1"/>
</dbReference>
<protein>
    <submittedName>
        <fullName evidence="3">Gfo/Idh/MocA family oxidoreductase</fullName>
    </submittedName>
</protein>
<dbReference type="RefSeq" id="WP_191804843.1">
    <property type="nucleotide sequence ID" value="NZ_JACSQL010000021.1"/>
</dbReference>
<name>A0ABR8T602_9BACL</name>
<feature type="domain" description="GFO/IDH/MocA-like oxidoreductase" evidence="2">
    <location>
        <begin position="135"/>
        <end position="257"/>
    </location>
</feature>